<comment type="caution">
    <text evidence="1">The sequence shown here is derived from an EMBL/GenBank/DDBJ whole genome shotgun (WGS) entry which is preliminary data.</text>
</comment>
<keyword evidence="2" id="KW-1185">Reference proteome</keyword>
<gene>
    <name evidence="1" type="ORF">N800_12165</name>
</gene>
<evidence type="ECO:0000313" key="1">
    <source>
        <dbReference type="EMBL" id="KGM55848.1"/>
    </source>
</evidence>
<accession>A0A0A0F0R6</accession>
<dbReference type="AlphaFoldDB" id="A0A0A0F0R6"/>
<dbReference type="EMBL" id="AVPU01000003">
    <property type="protein sequence ID" value="KGM55848.1"/>
    <property type="molecule type" value="Genomic_DNA"/>
</dbReference>
<name>A0A0A0F0R6_9GAMM</name>
<sequence>MRAQLNEAQLQTLSELERFGWEIRFVRRPLFQDAIPVVVDGDRKSFAVLTPEGELDKSPGFNFRQR</sequence>
<proteinExistence type="predicted"/>
<reference evidence="1 2" key="1">
    <citation type="submission" date="2013-08" db="EMBL/GenBank/DDBJ databases">
        <title>Genome sequencing of Lysobacter.</title>
        <authorList>
            <person name="Zhang S."/>
            <person name="Wang G."/>
        </authorList>
    </citation>
    <scope>NUCLEOTIDE SEQUENCE [LARGE SCALE GENOMIC DNA]</scope>
    <source>
        <strain evidence="1 2">GH1-9</strain>
    </source>
</reference>
<dbReference type="Proteomes" id="UP000029998">
    <property type="component" value="Unassembled WGS sequence"/>
</dbReference>
<organism evidence="1 2">
    <name type="scientific">Lysobacter daejeonensis GH1-9</name>
    <dbReference type="NCBI Taxonomy" id="1385517"/>
    <lineage>
        <taxon>Bacteria</taxon>
        <taxon>Pseudomonadati</taxon>
        <taxon>Pseudomonadota</taxon>
        <taxon>Gammaproteobacteria</taxon>
        <taxon>Lysobacterales</taxon>
        <taxon>Lysobacteraceae</taxon>
        <taxon>Aerolutibacter</taxon>
    </lineage>
</organism>
<protein>
    <submittedName>
        <fullName evidence="1">Uncharacterized protein</fullName>
    </submittedName>
</protein>
<evidence type="ECO:0000313" key="2">
    <source>
        <dbReference type="Proteomes" id="UP000029998"/>
    </source>
</evidence>